<comment type="subcellular location">
    <subcellularLocation>
        <location evidence="1">Cytoplasm</location>
    </subcellularLocation>
</comment>
<comment type="similarity">
    <text evidence="3">Belongs to the transaldolase family. Type 1 subfamily.</text>
</comment>
<dbReference type="Gene3D" id="3.20.20.70">
    <property type="entry name" value="Aldolase class I"/>
    <property type="match status" value="1"/>
</dbReference>
<dbReference type="PROSITE" id="PS01054">
    <property type="entry name" value="TRANSALDOLASE_1"/>
    <property type="match status" value="1"/>
</dbReference>
<evidence type="ECO:0000256" key="5">
    <source>
        <dbReference type="ARBA" id="ARBA00018292"/>
    </source>
</evidence>
<keyword evidence="8 10" id="KW-0570">Pentose shunt</keyword>
<dbReference type="FunFam" id="3.20.20.70:FF:000002">
    <property type="entry name" value="Transaldolase"/>
    <property type="match status" value="1"/>
</dbReference>
<dbReference type="NCBIfam" id="NF009001">
    <property type="entry name" value="PRK12346.1"/>
    <property type="match status" value="1"/>
</dbReference>
<dbReference type="InterPro" id="IPR055356">
    <property type="entry name" value="ZP-N"/>
</dbReference>
<dbReference type="PROSITE" id="PS00958">
    <property type="entry name" value="TRANSALDOLASE_2"/>
    <property type="match status" value="1"/>
</dbReference>
<comment type="catalytic activity">
    <reaction evidence="10">
        <text>D-sedoheptulose 7-phosphate + D-glyceraldehyde 3-phosphate = D-erythrose 4-phosphate + beta-D-fructose 6-phosphate</text>
        <dbReference type="Rhea" id="RHEA:17053"/>
        <dbReference type="ChEBI" id="CHEBI:16897"/>
        <dbReference type="ChEBI" id="CHEBI:57483"/>
        <dbReference type="ChEBI" id="CHEBI:57634"/>
        <dbReference type="ChEBI" id="CHEBI:59776"/>
        <dbReference type="EC" id="2.2.1.2"/>
    </reaction>
</comment>
<evidence type="ECO:0000256" key="1">
    <source>
        <dbReference type="ARBA" id="ARBA00004496"/>
    </source>
</evidence>
<gene>
    <name evidence="12" type="ORF">FQA47_017261</name>
</gene>
<sequence>MSSVSPDKRRKMESALSQLKKFTVVVADTGDFNAIDEYKPQDATTNPSLILAAAKMPEYQNLLDQAIKYGIAKGGTEEEQVANTMDKLFVSFGLEILKKVPGRVSTEVDARLSFDKDTMVTKALKLISLYEEAGINKDRVLIKLSSTWEGIQAGKELEEKHGVHCNMTLLFSFAQAVACAEAKVTLISPFVGRILDWHKENTDRKSFEPHEDPGVLSVTKIFNYYKKFGYSTVVMGASFRNTGEVKALAGCDLLTISPGLLAELSQDHSAITAMLSVDKAKACDLEKIHLDEKAFRWQHNEDRMAVEKLSDGIRKFAADAVKLETMIKALIVCLLAWKGEASSQGLTVHVVPLESDGGNTVRAHFSAITPSPCPDFSAVCAAGQDCQTHLTSTPFTGNLPAPGWCVRQWQTTVPSAYKAQLSLGSTQFNVTINAEPNIRSSTGRLNQPAYVALPPPLRAQADCPQTFQLSVKDLDGDRVQCRFAREDKGECYNCPQHSFLQLDEAKCLLTFTGKASPGQYFIDLMVEDYIPVPKSVQILENKALSSVPVQLSLTVESSTNCGTELLGTVAPQEDLLFVLPYQEVKIDVSYPLDVGSVDEFAVVGPPQLYNKRDVLKNQMTLAWIRSENNLTRLLPICFAANTKSLQSKLQCVWLYQREMTTLPTGTELKCDQTAMTLVLPLASIPNIIVDELQLNSPTCRIASNSTHLNATISLNGCGTKTVHSGSELVYTNTLRTVRPYTMVSRRPTLVLPLACRIPQVQARGPHYTVEMPSDAEVFGNVYVWIEVHQPGQGSLARYTANPRFMPNLRSLPRVRRDTGSNGSPAVATKISSRIKELDLYLMSNCSMLKVEMVVTKCVESETEDFAVSNPIMDQGCMNSNSTSEIEIGQNNSRVYRLNLESMAVKTSDVMYIMCNISLCMPTSPTGHCLFECGRAGSQSAVLDSLFSRTYTVRSGQVRLIPNPLVSPAVSPNTTTALAMAPNPAGTAQTTKNPASITAVAISHAPMTTSVTTAAILTTISVFLQKTIFY</sequence>
<evidence type="ECO:0000256" key="10">
    <source>
        <dbReference type="RuleBase" id="RU000501"/>
    </source>
</evidence>
<dbReference type="InterPro" id="IPR018225">
    <property type="entry name" value="Transaldolase_AS"/>
</dbReference>
<keyword evidence="7 10" id="KW-0808">Transferase</keyword>
<dbReference type="Pfam" id="PF00923">
    <property type="entry name" value="TAL_FSA"/>
    <property type="match status" value="1"/>
</dbReference>
<dbReference type="PANTHER" id="PTHR10683">
    <property type="entry name" value="TRANSALDOLASE"/>
    <property type="match status" value="1"/>
</dbReference>
<keyword evidence="9" id="KW-0704">Schiff base</keyword>
<comment type="pathway">
    <text evidence="2 10">Carbohydrate degradation; pentose phosphate pathway; D-glyceraldehyde 3-phosphate and beta-D-fructose 6-phosphate from D-ribose 5-phosphate and D-xylulose 5-phosphate (non-oxidative stage): step 2/3.</text>
</comment>
<dbReference type="NCBIfam" id="TIGR00874">
    <property type="entry name" value="talAB"/>
    <property type="match status" value="1"/>
</dbReference>
<dbReference type="InterPro" id="IPR042235">
    <property type="entry name" value="ZP-C_dom"/>
</dbReference>
<dbReference type="UniPathway" id="UPA00115">
    <property type="reaction ID" value="UER00414"/>
</dbReference>
<evidence type="ECO:0000313" key="13">
    <source>
        <dbReference type="Proteomes" id="UP000646548"/>
    </source>
</evidence>
<dbReference type="GO" id="GO:0005975">
    <property type="term" value="P:carbohydrate metabolic process"/>
    <property type="evidence" value="ECO:0007669"/>
    <property type="project" value="InterPro"/>
</dbReference>
<evidence type="ECO:0000256" key="7">
    <source>
        <dbReference type="ARBA" id="ARBA00022679"/>
    </source>
</evidence>
<dbReference type="EC" id="2.2.1.2" evidence="4 10"/>
<evidence type="ECO:0000256" key="2">
    <source>
        <dbReference type="ARBA" id="ARBA00004857"/>
    </source>
</evidence>
<accession>A0A834C0Y6</accession>
<name>A0A834C0Y6_ORYME</name>
<dbReference type="HAMAP" id="MF_00492">
    <property type="entry name" value="Transaldolase_1"/>
    <property type="match status" value="1"/>
</dbReference>
<dbReference type="InterPro" id="IPR013785">
    <property type="entry name" value="Aldolase_TIM"/>
</dbReference>
<dbReference type="InterPro" id="IPR001507">
    <property type="entry name" value="ZP_dom"/>
</dbReference>
<dbReference type="CDD" id="cd00957">
    <property type="entry name" value="Transaldolase_TalAB"/>
    <property type="match status" value="1"/>
</dbReference>
<dbReference type="InterPro" id="IPR004730">
    <property type="entry name" value="Transaldolase_1"/>
</dbReference>
<evidence type="ECO:0000256" key="6">
    <source>
        <dbReference type="ARBA" id="ARBA00022490"/>
    </source>
</evidence>
<evidence type="ECO:0000256" key="4">
    <source>
        <dbReference type="ARBA" id="ARBA00013151"/>
    </source>
</evidence>
<dbReference type="PANTHER" id="PTHR10683:SF18">
    <property type="entry name" value="TRANSALDOLASE"/>
    <property type="match status" value="1"/>
</dbReference>
<dbReference type="InterPro" id="IPR001585">
    <property type="entry name" value="TAL/FSA"/>
</dbReference>
<dbReference type="PROSITE" id="PS51034">
    <property type="entry name" value="ZP_2"/>
    <property type="match status" value="1"/>
</dbReference>
<evidence type="ECO:0000256" key="3">
    <source>
        <dbReference type="ARBA" id="ARBA00008012"/>
    </source>
</evidence>
<proteinExistence type="inferred from homology"/>
<dbReference type="AlphaFoldDB" id="A0A834C0Y6"/>
<evidence type="ECO:0000259" key="11">
    <source>
        <dbReference type="PROSITE" id="PS51034"/>
    </source>
</evidence>
<evidence type="ECO:0000256" key="9">
    <source>
        <dbReference type="ARBA" id="ARBA00023270"/>
    </source>
</evidence>
<comment type="caution">
    <text evidence="12">The sequence shown here is derived from an EMBL/GenBank/DDBJ whole genome shotgun (WGS) entry which is preliminary data.</text>
</comment>
<dbReference type="SUPFAM" id="SSF51569">
    <property type="entry name" value="Aldolase"/>
    <property type="match status" value="1"/>
</dbReference>
<dbReference type="GO" id="GO:0009052">
    <property type="term" value="P:pentose-phosphate shunt, non-oxidative branch"/>
    <property type="evidence" value="ECO:0007669"/>
    <property type="project" value="TreeGrafter"/>
</dbReference>
<dbReference type="GO" id="GO:0004801">
    <property type="term" value="F:transaldolase activity"/>
    <property type="evidence" value="ECO:0007669"/>
    <property type="project" value="UniProtKB-EC"/>
</dbReference>
<protein>
    <recommendedName>
        <fullName evidence="5 10">Transaldolase</fullName>
        <ecNumber evidence="4 10">2.2.1.2</ecNumber>
    </recommendedName>
</protein>
<dbReference type="Gene3D" id="2.60.40.4100">
    <property type="entry name" value="Zona pellucida, ZP-C domain"/>
    <property type="match status" value="1"/>
</dbReference>
<evidence type="ECO:0000256" key="8">
    <source>
        <dbReference type="ARBA" id="ARBA00023126"/>
    </source>
</evidence>
<dbReference type="EMBL" id="WKFB01000649">
    <property type="protein sequence ID" value="KAF6719048.1"/>
    <property type="molecule type" value="Genomic_DNA"/>
</dbReference>
<feature type="domain" description="ZP" evidence="11">
    <location>
        <begin position="669"/>
        <end position="935"/>
    </location>
</feature>
<reference evidence="12" key="1">
    <citation type="journal article" name="BMC Genomics">
        <title>Long-read sequencing and de novo genome assembly of marine medaka (Oryzias melastigma).</title>
        <authorList>
            <person name="Liang P."/>
            <person name="Saqib H.S.A."/>
            <person name="Ni X."/>
            <person name="Shen Y."/>
        </authorList>
    </citation>
    <scope>NUCLEOTIDE SEQUENCE</scope>
    <source>
        <strain evidence="12">Bigg-433</strain>
    </source>
</reference>
<dbReference type="Pfam" id="PF23344">
    <property type="entry name" value="ZP-N"/>
    <property type="match status" value="1"/>
</dbReference>
<dbReference type="Proteomes" id="UP000646548">
    <property type="component" value="Unassembled WGS sequence"/>
</dbReference>
<comment type="function">
    <text evidence="10">Catalyzes the rate-limiting step of the non-oxidative phase in the pentose phosphate pathway. Catalyzes the reversible conversion of sedheptulose-7-phosphate and D-glyceraldehyde 3-phosphate into erythrose-4-phosphate and beta-D-fructose 6-phosphate.</text>
</comment>
<organism evidence="12 13">
    <name type="scientific">Oryzias melastigma</name>
    <name type="common">Marine medaka</name>
    <dbReference type="NCBI Taxonomy" id="30732"/>
    <lineage>
        <taxon>Eukaryota</taxon>
        <taxon>Metazoa</taxon>
        <taxon>Chordata</taxon>
        <taxon>Craniata</taxon>
        <taxon>Vertebrata</taxon>
        <taxon>Euteleostomi</taxon>
        <taxon>Actinopterygii</taxon>
        <taxon>Neopterygii</taxon>
        <taxon>Teleostei</taxon>
        <taxon>Neoteleostei</taxon>
        <taxon>Acanthomorphata</taxon>
        <taxon>Ovalentaria</taxon>
        <taxon>Atherinomorphae</taxon>
        <taxon>Beloniformes</taxon>
        <taxon>Adrianichthyidae</taxon>
        <taxon>Oryziinae</taxon>
        <taxon>Oryzias</taxon>
    </lineage>
</organism>
<evidence type="ECO:0000313" key="12">
    <source>
        <dbReference type="EMBL" id="KAF6719048.1"/>
    </source>
</evidence>
<dbReference type="GO" id="GO:0005737">
    <property type="term" value="C:cytoplasm"/>
    <property type="evidence" value="ECO:0007669"/>
    <property type="project" value="UniProtKB-SubCell"/>
</dbReference>
<keyword evidence="6" id="KW-0963">Cytoplasm</keyword>
<dbReference type="Gene3D" id="2.60.40.3210">
    <property type="entry name" value="Zona pellucida, ZP-N domain"/>
    <property type="match status" value="1"/>
</dbReference>
<dbReference type="SMART" id="SM00241">
    <property type="entry name" value="ZP"/>
    <property type="match status" value="1"/>
</dbReference>